<name>A0A814R5X3_9BILA</name>
<feature type="domain" description="Tc1-like transposase DDE" evidence="2">
    <location>
        <begin position="120"/>
        <end position="273"/>
    </location>
</feature>
<dbReference type="OrthoDB" id="4843387at2759"/>
<dbReference type="SUPFAM" id="SSF46689">
    <property type="entry name" value="Homeodomain-like"/>
    <property type="match status" value="1"/>
</dbReference>
<sequence>ELVGVSQKCVSSIKKKHESGQVSDFRRSGRPRKLKFRDESYIFRKIRKNPTLSYKNLAVDFNAKFSNVKVSKATIRRLLIKKGLESHTAVRKPLLTAKDRIKRYKWWKQRLNWTVNDWGRVIFSDESNFEVFNRKSRVIVKRFDNEKYHPKFCVPRLQDGGGSAGIWGCISSKGTGVCNIYTGRINQLVYKDILENQLLPSVELFYNPDDYWIFQQDGGSTHTAHSIRDWFKEQNIEVLPWCRRSPDLCPIENLWSFMDAKLVNTRITSIDHLKQVLHKEWFQPNTSRS</sequence>
<feature type="non-terminal residue" evidence="3">
    <location>
        <position position="1"/>
    </location>
</feature>
<dbReference type="EMBL" id="CAJNOC010009327">
    <property type="protein sequence ID" value="CAF1127549.1"/>
    <property type="molecule type" value="Genomic_DNA"/>
</dbReference>
<dbReference type="GO" id="GO:0006313">
    <property type="term" value="P:DNA transposition"/>
    <property type="evidence" value="ECO:0007669"/>
    <property type="project" value="InterPro"/>
</dbReference>
<dbReference type="Gene3D" id="3.30.420.10">
    <property type="entry name" value="Ribonuclease H-like superfamily/Ribonuclease H"/>
    <property type="match status" value="1"/>
</dbReference>
<organism evidence="3 4">
    <name type="scientific">Brachionus calyciflorus</name>
    <dbReference type="NCBI Taxonomy" id="104777"/>
    <lineage>
        <taxon>Eukaryota</taxon>
        <taxon>Metazoa</taxon>
        <taxon>Spiralia</taxon>
        <taxon>Gnathifera</taxon>
        <taxon>Rotifera</taxon>
        <taxon>Eurotatoria</taxon>
        <taxon>Monogononta</taxon>
        <taxon>Pseudotrocha</taxon>
        <taxon>Ploima</taxon>
        <taxon>Brachionidae</taxon>
        <taxon>Brachionus</taxon>
    </lineage>
</organism>
<evidence type="ECO:0000313" key="4">
    <source>
        <dbReference type="Proteomes" id="UP000663879"/>
    </source>
</evidence>
<dbReference type="Pfam" id="PF13358">
    <property type="entry name" value="DDE_3"/>
    <property type="match status" value="1"/>
</dbReference>
<dbReference type="Pfam" id="PF01498">
    <property type="entry name" value="HTH_Tnp_Tc3_2"/>
    <property type="match status" value="1"/>
</dbReference>
<accession>A0A814R5X3</accession>
<dbReference type="PANTHER" id="PTHR23022">
    <property type="entry name" value="TRANSPOSABLE ELEMENT-RELATED"/>
    <property type="match status" value="1"/>
</dbReference>
<gene>
    <name evidence="3" type="ORF">OXX778_LOCUS22324</name>
</gene>
<dbReference type="Proteomes" id="UP000663879">
    <property type="component" value="Unassembled WGS sequence"/>
</dbReference>
<evidence type="ECO:0000259" key="1">
    <source>
        <dbReference type="Pfam" id="PF01498"/>
    </source>
</evidence>
<dbReference type="InterPro" id="IPR002492">
    <property type="entry name" value="Transposase_Tc1-like"/>
</dbReference>
<dbReference type="InterPro" id="IPR009057">
    <property type="entry name" value="Homeodomain-like_sf"/>
</dbReference>
<feature type="domain" description="Transposase Tc1-like" evidence="1">
    <location>
        <begin position="40"/>
        <end position="112"/>
    </location>
</feature>
<evidence type="ECO:0008006" key="5">
    <source>
        <dbReference type="Google" id="ProtNLM"/>
    </source>
</evidence>
<dbReference type="InterPro" id="IPR036397">
    <property type="entry name" value="RNaseH_sf"/>
</dbReference>
<dbReference type="InterPro" id="IPR052338">
    <property type="entry name" value="Transposase_5"/>
</dbReference>
<reference evidence="3" key="1">
    <citation type="submission" date="2021-02" db="EMBL/GenBank/DDBJ databases">
        <authorList>
            <person name="Nowell W R."/>
        </authorList>
    </citation>
    <scope>NUCLEOTIDE SEQUENCE</scope>
    <source>
        <strain evidence="3">Ploen Becks lab</strain>
    </source>
</reference>
<comment type="caution">
    <text evidence="3">The sequence shown here is derived from an EMBL/GenBank/DDBJ whole genome shotgun (WGS) entry which is preliminary data.</text>
</comment>
<dbReference type="PANTHER" id="PTHR23022:SF135">
    <property type="entry name" value="SI:DKEY-77F5.3"/>
    <property type="match status" value="1"/>
</dbReference>
<dbReference type="GO" id="GO:0015074">
    <property type="term" value="P:DNA integration"/>
    <property type="evidence" value="ECO:0007669"/>
    <property type="project" value="InterPro"/>
</dbReference>
<proteinExistence type="predicted"/>
<protein>
    <recommendedName>
        <fullName evidence="5">Transposase</fullName>
    </recommendedName>
</protein>
<keyword evidence="4" id="KW-1185">Reference proteome</keyword>
<dbReference type="AlphaFoldDB" id="A0A814R5X3"/>
<evidence type="ECO:0000259" key="2">
    <source>
        <dbReference type="Pfam" id="PF13358"/>
    </source>
</evidence>
<dbReference type="InterPro" id="IPR038717">
    <property type="entry name" value="Tc1-like_DDE_dom"/>
</dbReference>
<evidence type="ECO:0000313" key="3">
    <source>
        <dbReference type="EMBL" id="CAF1127549.1"/>
    </source>
</evidence>
<dbReference type="GO" id="GO:0003677">
    <property type="term" value="F:DNA binding"/>
    <property type="evidence" value="ECO:0007669"/>
    <property type="project" value="InterPro"/>
</dbReference>